<dbReference type="AlphaFoldDB" id="A0A6A6DKC6"/>
<dbReference type="Pfam" id="PF24883">
    <property type="entry name" value="NPHP3_N"/>
    <property type="match status" value="1"/>
</dbReference>
<evidence type="ECO:0000256" key="1">
    <source>
        <dbReference type="ARBA" id="ARBA00022737"/>
    </source>
</evidence>
<keyword evidence="4" id="KW-1185">Reference proteome</keyword>
<organism evidence="3 4">
    <name type="scientific">Zopfia rhizophila CBS 207.26</name>
    <dbReference type="NCBI Taxonomy" id="1314779"/>
    <lineage>
        <taxon>Eukaryota</taxon>
        <taxon>Fungi</taxon>
        <taxon>Dikarya</taxon>
        <taxon>Ascomycota</taxon>
        <taxon>Pezizomycotina</taxon>
        <taxon>Dothideomycetes</taxon>
        <taxon>Dothideomycetes incertae sedis</taxon>
        <taxon>Zopfiaceae</taxon>
        <taxon>Zopfia</taxon>
    </lineage>
</organism>
<evidence type="ECO:0000259" key="2">
    <source>
        <dbReference type="Pfam" id="PF24883"/>
    </source>
</evidence>
<dbReference type="EMBL" id="ML994671">
    <property type="protein sequence ID" value="KAF2178918.1"/>
    <property type="molecule type" value="Genomic_DNA"/>
</dbReference>
<protein>
    <recommendedName>
        <fullName evidence="2">Nephrocystin 3-like N-terminal domain-containing protein</fullName>
    </recommendedName>
</protein>
<dbReference type="PANTHER" id="PTHR10039:SF15">
    <property type="entry name" value="NACHT DOMAIN-CONTAINING PROTEIN"/>
    <property type="match status" value="1"/>
</dbReference>
<dbReference type="InterPro" id="IPR056884">
    <property type="entry name" value="NPHP3-like_N"/>
</dbReference>
<reference evidence="3" key="1">
    <citation type="journal article" date="2020" name="Stud. Mycol.">
        <title>101 Dothideomycetes genomes: a test case for predicting lifestyles and emergence of pathogens.</title>
        <authorList>
            <person name="Haridas S."/>
            <person name="Albert R."/>
            <person name="Binder M."/>
            <person name="Bloem J."/>
            <person name="Labutti K."/>
            <person name="Salamov A."/>
            <person name="Andreopoulos B."/>
            <person name="Baker S."/>
            <person name="Barry K."/>
            <person name="Bills G."/>
            <person name="Bluhm B."/>
            <person name="Cannon C."/>
            <person name="Castanera R."/>
            <person name="Culley D."/>
            <person name="Daum C."/>
            <person name="Ezra D."/>
            <person name="Gonzalez J."/>
            <person name="Henrissat B."/>
            <person name="Kuo A."/>
            <person name="Liang C."/>
            <person name="Lipzen A."/>
            <person name="Lutzoni F."/>
            <person name="Magnuson J."/>
            <person name="Mondo S."/>
            <person name="Nolan M."/>
            <person name="Ohm R."/>
            <person name="Pangilinan J."/>
            <person name="Park H.-J."/>
            <person name="Ramirez L."/>
            <person name="Alfaro M."/>
            <person name="Sun H."/>
            <person name="Tritt A."/>
            <person name="Yoshinaga Y."/>
            <person name="Zwiers L.-H."/>
            <person name="Turgeon B."/>
            <person name="Goodwin S."/>
            <person name="Spatafora J."/>
            <person name="Crous P."/>
            <person name="Grigoriev I."/>
        </authorList>
    </citation>
    <scope>NUCLEOTIDE SEQUENCE</scope>
    <source>
        <strain evidence="3">CBS 207.26</strain>
    </source>
</reference>
<evidence type="ECO:0000313" key="4">
    <source>
        <dbReference type="Proteomes" id="UP000800200"/>
    </source>
</evidence>
<dbReference type="InterPro" id="IPR027417">
    <property type="entry name" value="P-loop_NTPase"/>
</dbReference>
<name>A0A6A6DKC6_9PEZI</name>
<dbReference type="Proteomes" id="UP000800200">
    <property type="component" value="Unassembled WGS sequence"/>
</dbReference>
<evidence type="ECO:0000313" key="3">
    <source>
        <dbReference type="EMBL" id="KAF2178918.1"/>
    </source>
</evidence>
<dbReference type="OrthoDB" id="195446at2759"/>
<accession>A0A6A6DKC6</accession>
<keyword evidence="1" id="KW-0677">Repeat</keyword>
<gene>
    <name evidence="3" type="ORF">K469DRAFT_695065</name>
</gene>
<proteinExistence type="predicted"/>
<feature type="domain" description="Nephrocystin 3-like N-terminal" evidence="2">
    <location>
        <begin position="177"/>
        <end position="250"/>
    </location>
</feature>
<dbReference type="PANTHER" id="PTHR10039">
    <property type="entry name" value="AMELOGENIN"/>
    <property type="match status" value="1"/>
</dbReference>
<dbReference type="Gene3D" id="3.40.50.300">
    <property type="entry name" value="P-loop containing nucleotide triphosphate hydrolases"/>
    <property type="match status" value="1"/>
</dbReference>
<sequence>MWRPLDRRSRNFNGESQHSIVLHSLYVPASALIAHSKASSIDWRHVGDFITVLQLANNIRKQFVDAPGQFRAISEDVRLLSKVVRDIADILPQRDLTSQQEKSLEETSRGRCNALGELEPTPDKYQLLDSSANATKDGVDILNRRHDDHERRTIVDWLTSTDYATQQSDFIARRQEGTELWLLNSKEFQLWVKQGKTLFCPGIPGAGKTMITSIVVEHLWAEFQNDATVAIAYLYCNFRRQQEQNVTNLL</sequence>